<dbReference type="AlphaFoldDB" id="A0A2R8CQQ4"/>
<reference evidence="2" key="1">
    <citation type="submission" date="2018-03" db="EMBL/GenBank/DDBJ databases">
        <authorList>
            <person name="Navarro De La Torre S."/>
        </authorList>
    </citation>
    <scope>NUCLEOTIDE SEQUENCE [LARGE SCALE GENOMIC DNA]</scope>
    <source>
        <strain evidence="2">EAod3</strain>
    </source>
</reference>
<proteinExistence type="predicted"/>
<dbReference type="EMBL" id="ONZI01000005">
    <property type="protein sequence ID" value="SPJ35220.1"/>
    <property type="molecule type" value="Genomic_DNA"/>
</dbReference>
<evidence type="ECO:0000313" key="1">
    <source>
        <dbReference type="EMBL" id="SPJ35220.1"/>
    </source>
</evidence>
<gene>
    <name evidence="1" type="ORF">KSP9073_03278</name>
</gene>
<keyword evidence="2" id="KW-1185">Reference proteome</keyword>
<accession>A0A2R8CQQ4</accession>
<dbReference type="OrthoDB" id="9931704at2"/>
<sequence>MSHEQQTQKADTAPGARSIPESVRLTLLATVTGRMIELRKSEPDAVRAFELSRLIPAAQWLTGEAEGGSGAKH</sequence>
<evidence type="ECO:0000313" key="2">
    <source>
        <dbReference type="Proteomes" id="UP000244934"/>
    </source>
</evidence>
<organism evidence="1 2">
    <name type="scientific">Kushneria phyllosphaerae</name>
    <dbReference type="NCBI Taxonomy" id="2100822"/>
    <lineage>
        <taxon>Bacteria</taxon>
        <taxon>Pseudomonadati</taxon>
        <taxon>Pseudomonadota</taxon>
        <taxon>Gammaproteobacteria</taxon>
        <taxon>Oceanospirillales</taxon>
        <taxon>Halomonadaceae</taxon>
        <taxon>Kushneria</taxon>
    </lineage>
</organism>
<dbReference type="Proteomes" id="UP000244934">
    <property type="component" value="Unassembled WGS sequence"/>
</dbReference>
<dbReference type="RefSeq" id="WP_108844024.1">
    <property type="nucleotide sequence ID" value="NZ_ONZI01000005.1"/>
</dbReference>
<name>A0A2R8CQQ4_9GAMM</name>
<protein>
    <submittedName>
        <fullName evidence="1">Uncharacterized protein</fullName>
    </submittedName>
</protein>